<comment type="caution">
    <text evidence="2">The sequence shown here is derived from an EMBL/GenBank/DDBJ whole genome shotgun (WGS) entry which is preliminary data.</text>
</comment>
<name>A0A8J4Y1E5_CHIOP</name>
<sequence length="106" mass="11338">MSEGFRAAPPARAPPTHTHPEGRNLSVFPRVAPALKLPPPHAPLHRFATPRRGCQGSRGNLVADPSSHSPELSSARKKGRTQLGDGRREKYSCSLMPASGTPRSPS</sequence>
<dbReference type="AlphaFoldDB" id="A0A8J4Y1E5"/>
<evidence type="ECO:0000313" key="3">
    <source>
        <dbReference type="Proteomes" id="UP000770661"/>
    </source>
</evidence>
<accession>A0A8J4Y1E5</accession>
<organism evidence="2 3">
    <name type="scientific">Chionoecetes opilio</name>
    <name type="common">Atlantic snow crab</name>
    <name type="synonym">Cancer opilio</name>
    <dbReference type="NCBI Taxonomy" id="41210"/>
    <lineage>
        <taxon>Eukaryota</taxon>
        <taxon>Metazoa</taxon>
        <taxon>Ecdysozoa</taxon>
        <taxon>Arthropoda</taxon>
        <taxon>Crustacea</taxon>
        <taxon>Multicrustacea</taxon>
        <taxon>Malacostraca</taxon>
        <taxon>Eumalacostraca</taxon>
        <taxon>Eucarida</taxon>
        <taxon>Decapoda</taxon>
        <taxon>Pleocyemata</taxon>
        <taxon>Brachyura</taxon>
        <taxon>Eubrachyura</taxon>
        <taxon>Majoidea</taxon>
        <taxon>Majidae</taxon>
        <taxon>Chionoecetes</taxon>
    </lineage>
</organism>
<gene>
    <name evidence="2" type="ORF">GWK47_013107</name>
</gene>
<reference evidence="2" key="1">
    <citation type="submission" date="2020-07" db="EMBL/GenBank/DDBJ databases">
        <title>The High-quality genome of the commercially important snow crab, Chionoecetes opilio.</title>
        <authorList>
            <person name="Jeong J.-H."/>
            <person name="Ryu S."/>
        </authorList>
    </citation>
    <scope>NUCLEOTIDE SEQUENCE</scope>
    <source>
        <strain evidence="2">MADBK_172401_WGS</strain>
        <tissue evidence="2">Digestive gland</tissue>
    </source>
</reference>
<protein>
    <submittedName>
        <fullName evidence="2">Uncharacterized protein</fullName>
    </submittedName>
</protein>
<proteinExistence type="predicted"/>
<evidence type="ECO:0000313" key="2">
    <source>
        <dbReference type="EMBL" id="KAG0714941.1"/>
    </source>
</evidence>
<evidence type="ECO:0000256" key="1">
    <source>
        <dbReference type="SAM" id="MobiDB-lite"/>
    </source>
</evidence>
<dbReference type="Proteomes" id="UP000770661">
    <property type="component" value="Unassembled WGS sequence"/>
</dbReference>
<feature type="compositionally biased region" description="Low complexity" evidence="1">
    <location>
        <begin position="1"/>
        <end position="16"/>
    </location>
</feature>
<dbReference type="EMBL" id="JACEEZ010020130">
    <property type="protein sequence ID" value="KAG0714941.1"/>
    <property type="molecule type" value="Genomic_DNA"/>
</dbReference>
<keyword evidence="3" id="KW-1185">Reference proteome</keyword>
<feature type="region of interest" description="Disordered" evidence="1">
    <location>
        <begin position="1"/>
        <end position="106"/>
    </location>
</feature>